<dbReference type="PANTHER" id="PTHR39532:SF4">
    <property type="entry name" value="F-BOX DOMAIN-CONTAINING PROTEIN"/>
    <property type="match status" value="1"/>
</dbReference>
<dbReference type="EMBL" id="GL870989">
    <property type="protein sequence ID" value="EGC37876.1"/>
    <property type="molecule type" value="Genomic_DNA"/>
</dbReference>
<feature type="compositionally biased region" description="Acidic residues" evidence="1">
    <location>
        <begin position="794"/>
        <end position="806"/>
    </location>
</feature>
<dbReference type="AlphaFoldDB" id="F0ZDX8"/>
<feature type="compositionally biased region" description="Acidic residues" evidence="1">
    <location>
        <begin position="888"/>
        <end position="940"/>
    </location>
</feature>
<feature type="compositionally biased region" description="Low complexity" evidence="1">
    <location>
        <begin position="383"/>
        <end position="398"/>
    </location>
</feature>
<reference evidence="3" key="1">
    <citation type="journal article" date="2011" name="Genome Biol.">
        <title>Comparative genomics of the social amoebae Dictyostelium discoideum and Dictyostelium purpureum.</title>
        <authorList>
            <consortium name="US DOE Joint Genome Institute (JGI-PGF)"/>
            <person name="Sucgang R."/>
            <person name="Kuo A."/>
            <person name="Tian X."/>
            <person name="Salerno W."/>
            <person name="Parikh A."/>
            <person name="Feasley C.L."/>
            <person name="Dalin E."/>
            <person name="Tu H."/>
            <person name="Huang E."/>
            <person name="Barry K."/>
            <person name="Lindquist E."/>
            <person name="Shapiro H."/>
            <person name="Bruce D."/>
            <person name="Schmutz J."/>
            <person name="Salamov A."/>
            <person name="Fey P."/>
            <person name="Gaudet P."/>
            <person name="Anjard C."/>
            <person name="Babu M.M."/>
            <person name="Basu S."/>
            <person name="Bushmanova Y."/>
            <person name="van der Wel H."/>
            <person name="Katoh-Kurasawa M."/>
            <person name="Dinh C."/>
            <person name="Coutinho P.M."/>
            <person name="Saito T."/>
            <person name="Elias M."/>
            <person name="Schaap P."/>
            <person name="Kay R.R."/>
            <person name="Henrissat B."/>
            <person name="Eichinger L."/>
            <person name="Rivero F."/>
            <person name="Putnam N.H."/>
            <person name="West C.M."/>
            <person name="Loomis W.F."/>
            <person name="Chisholm R.L."/>
            <person name="Shaulsky G."/>
            <person name="Strassmann J.E."/>
            <person name="Queller D.C."/>
            <person name="Kuspa A."/>
            <person name="Grigoriev I.V."/>
        </authorList>
    </citation>
    <scope>NUCLEOTIDE SEQUENCE [LARGE SCALE GENOMIC DNA]</scope>
    <source>
        <strain evidence="3">QSDP1</strain>
    </source>
</reference>
<dbReference type="InParanoid" id="F0ZDX8"/>
<feature type="region of interest" description="Disordered" evidence="1">
    <location>
        <begin position="376"/>
        <end position="399"/>
    </location>
</feature>
<dbReference type="eggNOG" id="ENOG502RIHS">
    <property type="taxonomic scope" value="Eukaryota"/>
</dbReference>
<organism evidence="2 3">
    <name type="scientific">Dictyostelium purpureum</name>
    <name type="common">Slime mold</name>
    <dbReference type="NCBI Taxonomy" id="5786"/>
    <lineage>
        <taxon>Eukaryota</taxon>
        <taxon>Amoebozoa</taxon>
        <taxon>Evosea</taxon>
        <taxon>Eumycetozoa</taxon>
        <taxon>Dictyostelia</taxon>
        <taxon>Dictyosteliales</taxon>
        <taxon>Dictyosteliaceae</taxon>
        <taxon>Dictyostelium</taxon>
    </lineage>
</organism>
<dbReference type="GeneID" id="10503207"/>
<feature type="compositionally biased region" description="Acidic residues" evidence="1">
    <location>
        <begin position="828"/>
        <end position="865"/>
    </location>
</feature>
<protein>
    <submittedName>
        <fullName evidence="2">Uncharacterized protein</fullName>
    </submittedName>
</protein>
<dbReference type="PANTHER" id="PTHR39532">
    <property type="entry name" value="F-BOX DOMAIN-CONTAINING PROTEIN-RELATED"/>
    <property type="match status" value="1"/>
</dbReference>
<sequence>MNKINKKNKKSHILNTNRQYFAYIKNYSKTYTTEYLRNDEDTHEVLANIWTSLMYGLQITNSPDFAVNKEPGFYQNRYLNNRNLLFNAFKEDHCVFESLKLKTLFKYGFSFSNFESPIPLNEAIKIQNYATYKDPKKDEGLVQLYRFIGITEHFFFFKGKKFYNQAYFTDFLIDNVFFNEKPLFRSIVQYYQLFYQSLNYKSLFLKIFNSKKLDWLLEVSDLGELSYLLDLLFGSASIESKIDLIKLIHTCNPETDNQKKLIGCFFINSGWKVFNLYEFYRDPLPHDDNLYQDIKDKQNEKIKSSFKNSKSFAKKYLLYGEYQYEDEEYSEDSNDSNDSEDSKDNKVDEEEQEYEDSDDEYKIVLGLGSNGIGKDSGIKNDNDNSCNNNNNNNNNDSSIENKEIVQNTENLYLSNLLLLKIFNHLINTKYKPNKECNETKDQYYTSISKSIQSIALSSKNLYNLIKKELSYIDWNKHTINLIRSQYSFSPTNSKCLFKKYPEFQDYERLIKTVDYKDEKLIDEICRSTKVLYIDTLCEIVSKTGKVFNLDYDFSGIRATYSASFSTYFKYKAFPNVKKLVLKGRSISRRDFTLTGYFMKFIQYFIVNGGSMLESVELDGKVSSESSYIYRLISLLLKHHGDSLKSFTIRIKHMKKNWVRAIIRKITTLYPKINLEVYRNGNLETNKAQKEETNKPSYELLDMLDESEDLSIISEDGEDSAFMDDDEYDDEFDEEEEYDEENEEDFYPYGDSYNDDLSNYESDNNAIYHPAYDPAYENIHDFADSIRSRLREFLGEGEEEDEEDEDDFYPRSYYRGPRSKISTQLFKEYEEDEDEEYEDEDEDEEEYVEEGDEEDDDDEEDEDEEMGNFFRELEMGGPCKGCGLIHCDSDEDDEDEDEEEDGEEYEEEDEDEYEEDEDEEEDEEDEEYEEYGEDYEAETSSDDGKYYLRITKFIN</sequence>
<dbReference type="RefSeq" id="XP_003285626.1">
    <property type="nucleotide sequence ID" value="XM_003285578.1"/>
</dbReference>
<proteinExistence type="predicted"/>
<dbReference type="STRING" id="5786.F0ZDX8"/>
<gene>
    <name evidence="2" type="ORF">DICPUDRAFT_149512</name>
</gene>
<dbReference type="KEGG" id="dpp:DICPUDRAFT_149512"/>
<accession>F0ZDX8</accession>
<feature type="compositionally biased region" description="Acidic residues" evidence="1">
    <location>
        <begin position="327"/>
        <end position="339"/>
    </location>
</feature>
<name>F0ZDX8_DICPU</name>
<evidence type="ECO:0000313" key="2">
    <source>
        <dbReference type="EMBL" id="EGC37876.1"/>
    </source>
</evidence>
<evidence type="ECO:0000313" key="3">
    <source>
        <dbReference type="Proteomes" id="UP000001064"/>
    </source>
</evidence>
<evidence type="ECO:0000256" key="1">
    <source>
        <dbReference type="SAM" id="MobiDB-lite"/>
    </source>
</evidence>
<dbReference type="VEuPathDB" id="AmoebaDB:DICPUDRAFT_149512"/>
<feature type="region of interest" description="Disordered" evidence="1">
    <location>
        <begin position="794"/>
        <end position="944"/>
    </location>
</feature>
<feature type="compositionally biased region" description="Acidic residues" evidence="1">
    <location>
        <begin position="347"/>
        <end position="359"/>
    </location>
</feature>
<dbReference type="Proteomes" id="UP000001064">
    <property type="component" value="Unassembled WGS sequence"/>
</dbReference>
<keyword evidence="3" id="KW-1185">Reference proteome</keyword>
<feature type="region of interest" description="Disordered" evidence="1">
    <location>
        <begin position="327"/>
        <end position="360"/>
    </location>
</feature>